<reference evidence="1" key="1">
    <citation type="submission" date="2020-05" db="EMBL/GenBank/DDBJ databases">
        <authorList>
            <person name="Chiriac C."/>
            <person name="Salcher M."/>
            <person name="Ghai R."/>
            <person name="Kavagutti S V."/>
        </authorList>
    </citation>
    <scope>NUCLEOTIDE SEQUENCE</scope>
</reference>
<organism evidence="1">
    <name type="scientific">uncultured Caudovirales phage</name>
    <dbReference type="NCBI Taxonomy" id="2100421"/>
    <lineage>
        <taxon>Viruses</taxon>
        <taxon>Duplodnaviria</taxon>
        <taxon>Heunggongvirae</taxon>
        <taxon>Uroviricota</taxon>
        <taxon>Caudoviricetes</taxon>
        <taxon>Peduoviridae</taxon>
        <taxon>Maltschvirus</taxon>
        <taxon>Maltschvirus maltsch</taxon>
    </lineage>
</organism>
<proteinExistence type="predicted"/>
<accession>A0A6J5Q8Z7</accession>
<protein>
    <submittedName>
        <fullName evidence="1">Uncharacterized protein</fullName>
    </submittedName>
</protein>
<name>A0A6J5Q8Z7_9CAUD</name>
<dbReference type="EMBL" id="LR796994">
    <property type="protein sequence ID" value="CAB4179962.1"/>
    <property type="molecule type" value="Genomic_DNA"/>
</dbReference>
<sequence>MPTVTIDPKQPDGPTFAASLAGIEAGNYLGSLDLMDELVRGWVSELMHASSPDEAIAACNRLAVILAGGDPNFTPVPEWHTREALGFVVAER</sequence>
<feature type="non-terminal residue" evidence="1">
    <location>
        <position position="92"/>
    </location>
</feature>
<evidence type="ECO:0000313" key="1">
    <source>
        <dbReference type="EMBL" id="CAB4179962.1"/>
    </source>
</evidence>
<gene>
    <name evidence="1" type="ORF">UFOVP1040_1</name>
</gene>